<dbReference type="InterPro" id="IPR041183">
    <property type="entry name" value="Cyclophilin-like"/>
</dbReference>
<feature type="domain" description="Cyclophilin-like" evidence="2">
    <location>
        <begin position="52"/>
        <end position="156"/>
    </location>
</feature>
<organism evidence="3 4">
    <name type="scientific">Tessaracoccus palaemonis</name>
    <dbReference type="NCBI Taxonomy" id="2829499"/>
    <lineage>
        <taxon>Bacteria</taxon>
        <taxon>Bacillati</taxon>
        <taxon>Actinomycetota</taxon>
        <taxon>Actinomycetes</taxon>
        <taxon>Propionibacteriales</taxon>
        <taxon>Propionibacteriaceae</taxon>
        <taxon>Tessaracoccus</taxon>
    </lineage>
</organism>
<dbReference type="RefSeq" id="WP_219083724.1">
    <property type="nucleotide sequence ID" value="NZ_CP079216.1"/>
</dbReference>
<gene>
    <name evidence="3" type="ORF">KDB89_04810</name>
</gene>
<keyword evidence="1" id="KW-0732">Signal</keyword>
<evidence type="ECO:0000256" key="1">
    <source>
        <dbReference type="SAM" id="SignalP"/>
    </source>
</evidence>
<dbReference type="Proteomes" id="UP000824504">
    <property type="component" value="Chromosome"/>
</dbReference>
<proteinExistence type="predicted"/>
<name>A0ABX8SN23_9ACTN</name>
<reference evidence="3 4" key="1">
    <citation type="submission" date="2021-07" db="EMBL/GenBank/DDBJ databases">
        <title>complete genome sequencing of Tessaracoccus sp.J1M15.</title>
        <authorList>
            <person name="Bae J.-W."/>
            <person name="Kim D.-y."/>
        </authorList>
    </citation>
    <scope>NUCLEOTIDE SEQUENCE [LARGE SCALE GENOMIC DNA]</scope>
    <source>
        <strain evidence="3 4">J1M15</strain>
    </source>
</reference>
<evidence type="ECO:0000313" key="4">
    <source>
        <dbReference type="Proteomes" id="UP000824504"/>
    </source>
</evidence>
<dbReference type="Pfam" id="PF18050">
    <property type="entry name" value="Cyclophil_like2"/>
    <property type="match status" value="1"/>
</dbReference>
<sequence>MNRTAAWITLATNCLLALPACSAPMPAQSVDRPTAVSMTGTAAELERGSSGAAAVIDDTPAGRAFAASLPLTIDVGDSFGLALVGPLPSAPSVNGLVRSTQFTLGEIAYAPDSGSLAVFYDDHGASVAPPGVVRLGVVTDGLHAVATASGPVTIRLAG</sequence>
<evidence type="ECO:0000313" key="3">
    <source>
        <dbReference type="EMBL" id="QXT63797.1"/>
    </source>
</evidence>
<keyword evidence="4" id="KW-1185">Reference proteome</keyword>
<feature type="chain" id="PRO_5047546285" description="Cyclophilin-like domain-containing protein" evidence="1">
    <location>
        <begin position="23"/>
        <end position="158"/>
    </location>
</feature>
<protein>
    <recommendedName>
        <fullName evidence="2">Cyclophilin-like domain-containing protein</fullName>
    </recommendedName>
</protein>
<feature type="signal peptide" evidence="1">
    <location>
        <begin position="1"/>
        <end position="22"/>
    </location>
</feature>
<evidence type="ECO:0000259" key="2">
    <source>
        <dbReference type="Pfam" id="PF18050"/>
    </source>
</evidence>
<accession>A0ABX8SN23</accession>
<dbReference type="EMBL" id="CP079216">
    <property type="protein sequence ID" value="QXT63797.1"/>
    <property type="molecule type" value="Genomic_DNA"/>
</dbReference>